<evidence type="ECO:0000313" key="4">
    <source>
        <dbReference type="Proteomes" id="UP001138460"/>
    </source>
</evidence>
<evidence type="ECO:0000313" key="3">
    <source>
        <dbReference type="EMBL" id="RYC43624.1"/>
    </source>
</evidence>
<dbReference type="RefSeq" id="WP_015841087.1">
    <property type="nucleotide sequence ID" value="NZ_CP139172.1"/>
</dbReference>
<name>A0A9X8JJJ2_9GAMM</name>
<organism evidence="3 4">
    <name type="scientific">Pectobacterium zantedeschiae</name>
    <dbReference type="NCBI Taxonomy" id="2034769"/>
    <lineage>
        <taxon>Bacteria</taxon>
        <taxon>Pseudomonadati</taxon>
        <taxon>Pseudomonadota</taxon>
        <taxon>Gammaproteobacteria</taxon>
        <taxon>Enterobacterales</taxon>
        <taxon>Pectobacteriaceae</taxon>
        <taxon>Pectobacterium</taxon>
    </lineage>
</organism>
<dbReference type="Proteomes" id="UP001138460">
    <property type="component" value="Unassembled WGS sequence"/>
</dbReference>
<keyword evidence="4" id="KW-1185">Reference proteome</keyword>
<keyword evidence="2" id="KW-0732">Signal</keyword>
<dbReference type="EMBL" id="NWTM01000001">
    <property type="protein sequence ID" value="RYC43624.1"/>
    <property type="molecule type" value="Genomic_DNA"/>
</dbReference>
<dbReference type="GeneID" id="51390501"/>
<evidence type="ECO:0000256" key="2">
    <source>
        <dbReference type="SAM" id="SignalP"/>
    </source>
</evidence>
<dbReference type="AlphaFoldDB" id="A0A9X8JJJ2"/>
<dbReference type="OrthoDB" id="9936919at2"/>
<sequence>MKNMNIASGMIGAGIIGGLGLAAFSASASVDTTSSKTATQVAPVQTEQTQDKTASNSKKVEIKEATLACMACSNI</sequence>
<evidence type="ECO:0000256" key="1">
    <source>
        <dbReference type="SAM" id="MobiDB-lite"/>
    </source>
</evidence>
<proteinExistence type="predicted"/>
<feature type="chain" id="PRO_5040840491" evidence="2">
    <location>
        <begin position="29"/>
        <end position="75"/>
    </location>
</feature>
<feature type="region of interest" description="Disordered" evidence="1">
    <location>
        <begin position="35"/>
        <end position="57"/>
    </location>
</feature>
<reference evidence="3 4" key="1">
    <citation type="journal article" date="2018" name="Syst. Appl. Microbiol.">
        <title>Pectobacterium zantedeschiae sp. nov. a new species of a soft rot pathogen isolated from Calla lily (Zantedeschia spp.).</title>
        <authorList>
            <person name="Waleron M."/>
            <person name="Misztak A."/>
            <person name="Waleron M."/>
            <person name="Franczuk M."/>
            <person name="Jonca J."/>
            <person name="Wielgomas B."/>
            <person name="Mikicinski A."/>
            <person name="Popovic T."/>
            <person name="Waleron K."/>
        </authorList>
    </citation>
    <scope>NUCLEOTIDE SEQUENCE [LARGE SCALE GENOMIC DNA]</scope>
    <source>
        <strain evidence="3 4">9M</strain>
    </source>
</reference>
<feature type="signal peptide" evidence="2">
    <location>
        <begin position="1"/>
        <end position="28"/>
    </location>
</feature>
<protein>
    <submittedName>
        <fullName evidence="3">Uncharacterized protein</fullName>
    </submittedName>
</protein>
<gene>
    <name evidence="3" type="ORF">CLR69_00770</name>
</gene>
<accession>A0A9X8JJJ2</accession>
<comment type="caution">
    <text evidence="3">The sequence shown here is derived from an EMBL/GenBank/DDBJ whole genome shotgun (WGS) entry which is preliminary data.</text>
</comment>